<dbReference type="RefSeq" id="XP_026178503.1">
    <property type="nucleotide sequence ID" value="XM_026322718.2"/>
</dbReference>
<dbReference type="Proteomes" id="UP000261640">
    <property type="component" value="Unplaced"/>
</dbReference>
<feature type="compositionally biased region" description="Basic and acidic residues" evidence="2">
    <location>
        <begin position="586"/>
        <end position="603"/>
    </location>
</feature>
<dbReference type="GO" id="GO:0003729">
    <property type="term" value="F:mRNA binding"/>
    <property type="evidence" value="ECO:0007669"/>
    <property type="project" value="TreeGrafter"/>
</dbReference>
<dbReference type="GO" id="GO:0048312">
    <property type="term" value="P:intracellular distribution of mitochondria"/>
    <property type="evidence" value="ECO:0007669"/>
    <property type="project" value="TreeGrafter"/>
</dbReference>
<dbReference type="PROSITE" id="PS51823">
    <property type="entry name" value="CLU"/>
    <property type="match status" value="1"/>
</dbReference>
<dbReference type="InterPro" id="IPR025697">
    <property type="entry name" value="CLU_dom"/>
</dbReference>
<feature type="compositionally biased region" description="Polar residues" evidence="2">
    <location>
        <begin position="1240"/>
        <end position="1251"/>
    </location>
</feature>
<evidence type="ECO:0000256" key="2">
    <source>
        <dbReference type="SAM" id="MobiDB-lite"/>
    </source>
</evidence>
<dbReference type="OrthoDB" id="1414216at2759"/>
<evidence type="ECO:0000313" key="4">
    <source>
        <dbReference type="Ensembl" id="ENSMAMP00000020625.1"/>
    </source>
</evidence>
<dbReference type="CDD" id="cd15466">
    <property type="entry name" value="CLU-central"/>
    <property type="match status" value="1"/>
</dbReference>
<dbReference type="PANTHER" id="PTHR12601:SF41">
    <property type="entry name" value="CLUSTERED MITOCHONDRIA PROTEIN HOMOLOG"/>
    <property type="match status" value="1"/>
</dbReference>
<reference evidence="4" key="1">
    <citation type="submission" date="2025-08" db="UniProtKB">
        <authorList>
            <consortium name="Ensembl"/>
        </authorList>
    </citation>
    <scope>IDENTIFICATION</scope>
</reference>
<dbReference type="SUPFAM" id="SSF48452">
    <property type="entry name" value="TPR-like"/>
    <property type="match status" value="1"/>
</dbReference>
<feature type="region of interest" description="Disordered" evidence="2">
    <location>
        <begin position="1240"/>
        <end position="1319"/>
    </location>
</feature>
<dbReference type="Gene3D" id="1.25.40.10">
    <property type="entry name" value="Tetratricopeptide repeat domain"/>
    <property type="match status" value="1"/>
</dbReference>
<evidence type="ECO:0000259" key="3">
    <source>
        <dbReference type="PROSITE" id="PS51823"/>
    </source>
</evidence>
<feature type="domain" description="Clu" evidence="3">
    <location>
        <begin position="327"/>
        <end position="571"/>
    </location>
</feature>
<dbReference type="SUPFAM" id="SSF103107">
    <property type="entry name" value="Hypothetical protein c14orf129, hspc210"/>
    <property type="match status" value="1"/>
</dbReference>
<dbReference type="FunFam" id="3.30.2280.10:FF:000002">
    <property type="entry name" value="Clustered mitochondria protein homolog"/>
    <property type="match status" value="1"/>
</dbReference>
<dbReference type="Pfam" id="PF13374">
    <property type="entry name" value="TPR_10"/>
    <property type="match status" value="2"/>
</dbReference>
<dbReference type="InterPro" id="IPR027523">
    <property type="entry name" value="CLU_prot"/>
</dbReference>
<dbReference type="GeneTree" id="ENSGT00390000012485"/>
<dbReference type="GeneID" id="113139461"/>
<feature type="region of interest" description="Disordered" evidence="2">
    <location>
        <begin position="1"/>
        <end position="32"/>
    </location>
</feature>
<dbReference type="PANTHER" id="PTHR12601">
    <property type="entry name" value="EUKARYOTIC TRANSLATION INITIATION FACTOR 3 SUBUNIT EIF-3"/>
    <property type="match status" value="1"/>
</dbReference>
<feature type="compositionally biased region" description="Low complexity" evidence="2">
    <location>
        <begin position="168"/>
        <end position="178"/>
    </location>
</feature>
<keyword evidence="1" id="KW-0963">Cytoplasm</keyword>
<evidence type="ECO:0000313" key="5">
    <source>
        <dbReference type="Proteomes" id="UP000261640"/>
    </source>
</evidence>
<feature type="compositionally biased region" description="Basic and acidic residues" evidence="2">
    <location>
        <begin position="1301"/>
        <end position="1314"/>
    </location>
</feature>
<dbReference type="GO" id="GO:0005737">
    <property type="term" value="C:cytoplasm"/>
    <property type="evidence" value="ECO:0007669"/>
    <property type="project" value="TreeGrafter"/>
</dbReference>
<dbReference type="Pfam" id="PF13236">
    <property type="entry name" value="CLU"/>
    <property type="match status" value="1"/>
</dbReference>
<accession>A0A3Q3SAC7</accession>
<feature type="compositionally biased region" description="Polar residues" evidence="2">
    <location>
        <begin position="1264"/>
        <end position="1274"/>
    </location>
</feature>
<feature type="region of interest" description="Disordered" evidence="2">
    <location>
        <begin position="579"/>
        <end position="603"/>
    </location>
</feature>
<dbReference type="Ensembl" id="ENSMAMT00000021163.2">
    <property type="protein sequence ID" value="ENSMAMP00000020625.1"/>
    <property type="gene ID" value="ENSMAMG00000013891.2"/>
</dbReference>
<dbReference type="Pfam" id="PF12807">
    <property type="entry name" value="eIF3_p135"/>
    <property type="match status" value="1"/>
</dbReference>
<dbReference type="InterPro" id="IPR023231">
    <property type="entry name" value="GSKIP_dom_sf"/>
</dbReference>
<dbReference type="Gene3D" id="3.30.2280.10">
    <property type="entry name" value="Hypothetical protein (hspc210)"/>
    <property type="match status" value="1"/>
</dbReference>
<feature type="region of interest" description="Disordered" evidence="2">
    <location>
        <begin position="1350"/>
        <end position="1376"/>
    </location>
</feature>
<keyword evidence="5" id="KW-1185">Reference proteome</keyword>
<evidence type="ECO:0000256" key="1">
    <source>
        <dbReference type="ARBA" id="ARBA00022490"/>
    </source>
</evidence>
<dbReference type="InParanoid" id="A0A3Q3SAC7"/>
<feature type="compositionally biased region" description="Basic and acidic residues" evidence="2">
    <location>
        <begin position="1354"/>
        <end position="1372"/>
    </location>
</feature>
<dbReference type="InterPro" id="IPR011990">
    <property type="entry name" value="TPR-like_helical_dom_sf"/>
</dbReference>
<feature type="compositionally biased region" description="Polar residues" evidence="2">
    <location>
        <begin position="152"/>
        <end position="162"/>
    </location>
</feature>
<sequence>MKDKVKRGGGRNQTKTEGIGLAGGKNASGIKQDEDTSFPVKIQGAGVEPFELQVHGFWLVQDAVMNLLSREEVCPRSNLSLALAGMTLDPLTELQSLKGLKPGAIIRLVEEPYTARSARVHLAHVLELLRASTPQDALREGRSPSILETLTHTHTQESSLPNGKSLKRSSSSTKTESTNQDTVPPEYLLPGSSERPLMALLPNSSQQEAPIYLKDLCLSCWNPPPGHRKMQGDFMYITVVTTEGRRFEITSCPKGFFLNRSTEDVFDPRPAQSSPLYHCFTDLLCHISPAFKQTFTTLKNRPQPPQVEAMPTAYRTLTWLGPPCASRTHKNTFSRLGVDEEAPTQVPDWNEELQAARDLPQGSLEERLQRDRVLLQVNSAFVRAVIQGAEAVVDGFVEPVNGNPEDPAFLWGGLFMSQGAASAVFGGERGRRAAQRLELKGVQAYSDIEGLEGLHTLPTAIVDYRGVRLSAQGLAPGLESSEQDQETNPASRGLLYGVNAGPQESPQRRQLLALLARAAKSLCLQRHVVVAANGHQVPLFTSVDSQGLLGADGRFYTLDVFRTFPADANFCPEVETESQTVTEEEGSNKSCEENEESKGCRKEGWPENYQADSGFPKSFPHSLCRLRPELVQAFIQHKHYQFTQHVREKLDENGGFEECATTSDSRATSAIRAACKEVGSVSDIIFEMRFNPSIFSPGVSLPQSESVSTKLQQRLLREAAAFIITHQIPAFVEYCLQSNETPLDGASLKQAVHQRGINLRYLGYLLKAISQSERKEHLRHIMRTVIGEIFIRSTRRVFNRFLQGVDVPSLSAAVSHFLCCLLVPHFMPTQVGEETKKKSRRRGRAVGACESTPWSTLTGAELWNLVCQDAVETYNISDSFGSGPNYLVEHYGLQKLSLLREFCLKTGVQLRLRDYYFDNQSKAPISPDDILNIFPVVKHIQMPNVDASKACRAAQNSIQKGLLDQAHEHLKEAAYLFSRVCNDLHPDACYCYSLLARVAYQQGKTAEARSVQLKAVVISERVLGFDHPNTIHQYVLLGVYMYAGGEIALAQKCLLRARLLMLTVHGEDHPYTATLDSCLGLVLTGDQGGQFLKNALRLNISFFGSTALPSALSQHLLAQWMCSKGDYRGAMTHEKEALTAFTSLFGEDHPQTRCSKEFLSTITKQAVQVERVIRQAGADNVEQTVECLTPTTDTILEQIVLVTGIRNLTQSDRFQEYKKRHLERKAAALKELGIKLTTEPITSETGNSAQETGCGKEVEDGGSSVENSNKSQQEQPEKDVSVESAFTASVESHVPGPAEQNQHEDKADGDRADSDTAGPDAVVKTVNLESEVRAAGEETKTNVQNGVKSSTVNREMKSEATCEEMKSDKENGEINGARDFTANTSVLKSKGTWADVVVSKGIVANGTRGKDTAVNGVADNVTANGIVEE</sequence>
<proteinExistence type="predicted"/>
<name>A0A3Q3SAC7_9TELE</name>
<feature type="region of interest" description="Disordered" evidence="2">
    <location>
        <begin position="152"/>
        <end position="189"/>
    </location>
</feature>
<protein>
    <submittedName>
        <fullName evidence="4">Clustered mitochondria protein homolog</fullName>
    </submittedName>
</protein>
<organism evidence="4 5">
    <name type="scientific">Mastacembelus armatus</name>
    <name type="common">zig-zag eel</name>
    <dbReference type="NCBI Taxonomy" id="205130"/>
    <lineage>
        <taxon>Eukaryota</taxon>
        <taxon>Metazoa</taxon>
        <taxon>Chordata</taxon>
        <taxon>Craniata</taxon>
        <taxon>Vertebrata</taxon>
        <taxon>Euteleostomi</taxon>
        <taxon>Actinopterygii</taxon>
        <taxon>Neopterygii</taxon>
        <taxon>Teleostei</taxon>
        <taxon>Neoteleostei</taxon>
        <taxon>Acanthomorphata</taxon>
        <taxon>Anabantaria</taxon>
        <taxon>Synbranchiformes</taxon>
        <taxon>Mastacembelidae</taxon>
        <taxon>Mastacembelus</taxon>
    </lineage>
</organism>
<reference evidence="4" key="2">
    <citation type="submission" date="2025-09" db="UniProtKB">
        <authorList>
            <consortium name="Ensembl"/>
        </authorList>
    </citation>
    <scope>IDENTIFICATION</scope>
</reference>
<dbReference type="STRING" id="205130.ENSMAMP00000020625"/>
<dbReference type="InterPro" id="IPR033646">
    <property type="entry name" value="CLU-central"/>
</dbReference>